<proteinExistence type="predicted"/>
<dbReference type="RefSeq" id="WP_077964816.1">
    <property type="nucleotide sequence ID" value="NZ_CP045178.1"/>
</dbReference>
<evidence type="ECO:0000313" key="2">
    <source>
        <dbReference type="EMBL" id="OON82198.1"/>
    </source>
</evidence>
<reference evidence="2 3" key="1">
    <citation type="submission" date="2017-02" db="EMBL/GenBank/DDBJ databases">
        <title>Draft Genome Sequence of Streptomyces tsukubaensis F601, a Producer of the immunosuppressant tacrolimus FK506.</title>
        <authorList>
            <person name="Zong G."/>
            <person name="Zhong C."/>
            <person name="Fu J."/>
            <person name="Qin R."/>
            <person name="Cao G."/>
        </authorList>
    </citation>
    <scope>NUCLEOTIDE SEQUENCE [LARGE SCALE GENOMIC DNA]</scope>
    <source>
        <strain evidence="2 3">F601</strain>
    </source>
</reference>
<comment type="caution">
    <text evidence="2">The sequence shown here is derived from an EMBL/GenBank/DDBJ whole genome shotgun (WGS) entry which is preliminary data.</text>
</comment>
<feature type="domain" description="Aminotransferase class I/classII large" evidence="1">
    <location>
        <begin position="34"/>
        <end position="378"/>
    </location>
</feature>
<dbReference type="InterPro" id="IPR015421">
    <property type="entry name" value="PyrdxlP-dep_Trfase_major"/>
</dbReference>
<dbReference type="Proteomes" id="UP000190539">
    <property type="component" value="Unassembled WGS sequence"/>
</dbReference>
<accession>A0A1V4AEF9</accession>
<dbReference type="AlphaFoldDB" id="A0A1V4AEF9"/>
<name>A0A1V4AEF9_9ACTN</name>
<evidence type="ECO:0000313" key="3">
    <source>
        <dbReference type="Proteomes" id="UP000190539"/>
    </source>
</evidence>
<protein>
    <recommendedName>
        <fullName evidence="1">Aminotransferase class I/classII large domain-containing protein</fullName>
    </recommendedName>
</protein>
<dbReference type="InterPro" id="IPR015424">
    <property type="entry name" value="PyrdxlP-dep_Trfase"/>
</dbReference>
<dbReference type="EMBL" id="MVFC01000002">
    <property type="protein sequence ID" value="OON82198.1"/>
    <property type="molecule type" value="Genomic_DNA"/>
</dbReference>
<dbReference type="CDD" id="cd00609">
    <property type="entry name" value="AAT_like"/>
    <property type="match status" value="1"/>
</dbReference>
<dbReference type="OrthoDB" id="9763453at2"/>
<dbReference type="InterPro" id="IPR004839">
    <property type="entry name" value="Aminotransferase_I/II_large"/>
</dbReference>
<dbReference type="Gene3D" id="3.40.640.10">
    <property type="entry name" value="Type I PLP-dependent aspartate aminotransferase-like (Major domain)"/>
    <property type="match status" value="1"/>
</dbReference>
<sequence>MSPVVPEELLRPLEEFTKLHLDTLRRFGSRALDLSFPNPRFLSDPRPYEALAALASQAGPLDLRYSPFGGFTPVRRRVAAALTGQHGLRYAWNDIIMTPGATAALHVALRTLFKPPDRVILVTPCWMDYPLYLQDLGLACDLVPAAPDKHLDLEAIANAWTSRTRGLVLAQPGSPTGVIHSDTELRRLAALLQRHGSSVPPLLIVDEAHTQQVWDASPCPPPAAYYPQTLTVRSFGKAWDMQGQRTGCLAVSPRLATRHETAGDLIRTMRVSGQCAPTALTQQLAAALCDTPPDLTGLAGLQHHARRVLLHHDVPVLDTHATRFLYARCPTPDDLGFVSHLSGHGVLVMPSTLFHESGWFRIALNIEAPAMDRALTTIGEEYARA</sequence>
<organism evidence="2 3">
    <name type="scientific">Streptomyces tsukubensis</name>
    <dbReference type="NCBI Taxonomy" id="83656"/>
    <lineage>
        <taxon>Bacteria</taxon>
        <taxon>Bacillati</taxon>
        <taxon>Actinomycetota</taxon>
        <taxon>Actinomycetes</taxon>
        <taxon>Kitasatosporales</taxon>
        <taxon>Streptomycetaceae</taxon>
        <taxon>Streptomyces</taxon>
    </lineage>
</organism>
<dbReference type="PANTHER" id="PTHR42691:SF1">
    <property type="entry name" value="ASPARTATE AMINOTRANSFERASE YHDR-RELATED"/>
    <property type="match status" value="1"/>
</dbReference>
<evidence type="ECO:0000259" key="1">
    <source>
        <dbReference type="Pfam" id="PF00155"/>
    </source>
</evidence>
<dbReference type="Pfam" id="PF00155">
    <property type="entry name" value="Aminotran_1_2"/>
    <property type="match status" value="1"/>
</dbReference>
<dbReference type="STRING" id="83656.B1H18_03935"/>
<dbReference type="PANTHER" id="PTHR42691">
    <property type="entry name" value="ASPARTATE AMINOTRANSFERASE YHDR-RELATED"/>
    <property type="match status" value="1"/>
</dbReference>
<dbReference type="GO" id="GO:0030170">
    <property type="term" value="F:pyridoxal phosphate binding"/>
    <property type="evidence" value="ECO:0007669"/>
    <property type="project" value="InterPro"/>
</dbReference>
<dbReference type="SUPFAM" id="SSF53383">
    <property type="entry name" value="PLP-dependent transferases"/>
    <property type="match status" value="1"/>
</dbReference>
<gene>
    <name evidence="2" type="ORF">B1H18_03935</name>
</gene>
<keyword evidence="3" id="KW-1185">Reference proteome</keyword>